<dbReference type="AlphaFoldDB" id="A0A372IRK0"/>
<organism evidence="1 2">
    <name type="scientific">Paracidobacterium acidisoli</name>
    <dbReference type="NCBI Taxonomy" id="2303751"/>
    <lineage>
        <taxon>Bacteria</taxon>
        <taxon>Pseudomonadati</taxon>
        <taxon>Acidobacteriota</taxon>
        <taxon>Terriglobia</taxon>
        <taxon>Terriglobales</taxon>
        <taxon>Acidobacteriaceae</taxon>
        <taxon>Paracidobacterium</taxon>
    </lineage>
</organism>
<reference evidence="1 2" key="1">
    <citation type="submission" date="2018-08" db="EMBL/GenBank/DDBJ databases">
        <title>Acidipila sp. 4G-K13, an acidobacterium isolated from forest soil.</title>
        <authorList>
            <person name="Gao Z.-H."/>
            <person name="Qiu L.-H."/>
        </authorList>
    </citation>
    <scope>NUCLEOTIDE SEQUENCE [LARGE SCALE GENOMIC DNA]</scope>
    <source>
        <strain evidence="1 2">4G-K13</strain>
    </source>
</reference>
<keyword evidence="2" id="KW-1185">Reference proteome</keyword>
<dbReference type="RefSeq" id="WP_117298340.1">
    <property type="nucleotide sequence ID" value="NZ_QVQT02000002.1"/>
</dbReference>
<sequence length="73" mass="8298">MTREEILAAIDEEISRLEKVRELLQSAGGAKFTSFGNRPHKKRYLSPEARARIAAAQKRRWAKQKATTATTKK</sequence>
<dbReference type="EMBL" id="QVQT01000002">
    <property type="protein sequence ID" value="RFU17590.1"/>
    <property type="molecule type" value="Genomic_DNA"/>
</dbReference>
<dbReference type="OrthoDB" id="123522at2"/>
<protein>
    <submittedName>
        <fullName evidence="1">Uncharacterized protein</fullName>
    </submittedName>
</protein>
<dbReference type="Proteomes" id="UP000264702">
    <property type="component" value="Unassembled WGS sequence"/>
</dbReference>
<proteinExistence type="predicted"/>
<evidence type="ECO:0000313" key="1">
    <source>
        <dbReference type="EMBL" id="RFU17590.1"/>
    </source>
</evidence>
<comment type="caution">
    <text evidence="1">The sequence shown here is derived from an EMBL/GenBank/DDBJ whole genome shotgun (WGS) entry which is preliminary data.</text>
</comment>
<name>A0A372IRK0_9BACT</name>
<gene>
    <name evidence="1" type="ORF">D0Y96_05495</name>
</gene>
<accession>A0A372IRK0</accession>
<evidence type="ECO:0000313" key="2">
    <source>
        <dbReference type="Proteomes" id="UP000264702"/>
    </source>
</evidence>